<feature type="region of interest" description="Disordered" evidence="1">
    <location>
        <begin position="238"/>
        <end position="284"/>
    </location>
</feature>
<dbReference type="Proteomes" id="UP000541444">
    <property type="component" value="Unassembled WGS sequence"/>
</dbReference>
<keyword evidence="3" id="KW-1185">Reference proteome</keyword>
<dbReference type="PANTHER" id="PTHR33356">
    <property type="entry name" value="TIP41-LIKE PROTEIN"/>
    <property type="match status" value="1"/>
</dbReference>
<reference evidence="2 3" key="1">
    <citation type="journal article" date="2020" name="IScience">
        <title>Genome Sequencing of the Endangered Kingdonia uniflora (Circaeasteraceae, Ranunculales) Reveals Potential Mechanisms of Evolutionary Specialization.</title>
        <authorList>
            <person name="Sun Y."/>
            <person name="Deng T."/>
            <person name="Zhang A."/>
            <person name="Moore M.J."/>
            <person name="Landis J.B."/>
            <person name="Lin N."/>
            <person name="Zhang H."/>
            <person name="Zhang X."/>
            <person name="Huang J."/>
            <person name="Zhang X."/>
            <person name="Sun H."/>
            <person name="Wang H."/>
        </authorList>
    </citation>
    <scope>NUCLEOTIDE SEQUENCE [LARGE SCALE GENOMIC DNA]</scope>
    <source>
        <strain evidence="2">TB1705</strain>
        <tissue evidence="2">Leaf</tissue>
    </source>
</reference>
<accession>A0A7J7N1P5</accession>
<feature type="compositionally biased region" description="Polar residues" evidence="1">
    <location>
        <begin position="256"/>
        <end position="265"/>
    </location>
</feature>
<feature type="region of interest" description="Disordered" evidence="1">
    <location>
        <begin position="297"/>
        <end position="316"/>
    </location>
</feature>
<feature type="compositionally biased region" description="Basic and acidic residues" evidence="1">
    <location>
        <begin position="165"/>
        <end position="177"/>
    </location>
</feature>
<proteinExistence type="predicted"/>
<sequence length="378" mass="41908">MALNLDDGEFWLPSEFLTDDDFLMETTKTAINGDSNKGGKPDSGSLFCFPDEFPFGVSSFGVKTSNLNSPVESVTGSVETESDEEDCLAGLTRQMTRSMMIHEYERNPKTWGLSGSPQSTLCAGGAWSNGHSSHVTSPPSTPFEDKEVAWDLLYAAAGQVVRDRMKRNDGGGEDVYRNQRSKGLLGLPQKHSNGGFYPNQALTHHQIQQIKQFNQLKEMQYYSNAYVQQAKPSQINHGVSSLGGVRSRNRPLNPLNLPSSAWPSLQQQQQQQQQHHHHQQQQGMRAVFLGDSKRASTGTGVFLPRRAGNLTSEPRKKPACSTVLLPARVVQALNLNIDAMGSAQPRYGYAPRNNHNLRSHSQAMVNHNEVSLPQEWTY</sequence>
<evidence type="ECO:0000256" key="1">
    <source>
        <dbReference type="SAM" id="MobiDB-lite"/>
    </source>
</evidence>
<organism evidence="2 3">
    <name type="scientific">Kingdonia uniflora</name>
    <dbReference type="NCBI Taxonomy" id="39325"/>
    <lineage>
        <taxon>Eukaryota</taxon>
        <taxon>Viridiplantae</taxon>
        <taxon>Streptophyta</taxon>
        <taxon>Embryophyta</taxon>
        <taxon>Tracheophyta</taxon>
        <taxon>Spermatophyta</taxon>
        <taxon>Magnoliopsida</taxon>
        <taxon>Ranunculales</taxon>
        <taxon>Circaeasteraceae</taxon>
        <taxon>Kingdonia</taxon>
    </lineage>
</organism>
<dbReference type="AlphaFoldDB" id="A0A7J7N1P5"/>
<evidence type="ECO:0000313" key="3">
    <source>
        <dbReference type="Proteomes" id="UP000541444"/>
    </source>
</evidence>
<dbReference type="EMBL" id="JACGCM010001144">
    <property type="protein sequence ID" value="KAF6161053.1"/>
    <property type="molecule type" value="Genomic_DNA"/>
</dbReference>
<name>A0A7J7N1P5_9MAGN</name>
<evidence type="ECO:0000313" key="2">
    <source>
        <dbReference type="EMBL" id="KAF6161053.1"/>
    </source>
</evidence>
<gene>
    <name evidence="2" type="ORF">GIB67_007694</name>
</gene>
<protein>
    <submittedName>
        <fullName evidence="2">Uncharacterized protein</fullName>
    </submittedName>
</protein>
<dbReference type="OrthoDB" id="747893at2759"/>
<comment type="caution">
    <text evidence="2">The sequence shown here is derived from an EMBL/GenBank/DDBJ whole genome shotgun (WGS) entry which is preliminary data.</text>
</comment>
<feature type="region of interest" description="Disordered" evidence="1">
    <location>
        <begin position="165"/>
        <end position="187"/>
    </location>
</feature>
<dbReference type="PANTHER" id="PTHR33356:SF5">
    <property type="entry name" value="TIP41-LIKE PROTEIN"/>
    <property type="match status" value="1"/>
</dbReference>